<gene>
    <name evidence="1" type="ORF">MPEAHAMD_6105</name>
</gene>
<dbReference type="Proteomes" id="UP001055286">
    <property type="component" value="Unassembled WGS sequence"/>
</dbReference>
<dbReference type="AlphaFoldDB" id="A0AA37HHI5"/>
<reference evidence="1" key="1">
    <citation type="journal article" date="2016" name="Front. Microbiol.">
        <title>Genome Sequence of the Piezophilic, Mesophilic Sulfate-Reducing Bacterium Desulfovibrio indicus J2T.</title>
        <authorList>
            <person name="Cao J."/>
            <person name="Maignien L."/>
            <person name="Shao Z."/>
            <person name="Alain K."/>
            <person name="Jebbar M."/>
        </authorList>
    </citation>
    <scope>NUCLEOTIDE SEQUENCE</scope>
    <source>
        <strain evidence="1">JCM 32048</strain>
    </source>
</reference>
<evidence type="ECO:0000313" key="2">
    <source>
        <dbReference type="Proteomes" id="UP001055286"/>
    </source>
</evidence>
<protein>
    <submittedName>
        <fullName evidence="1">Uncharacterized protein</fullName>
    </submittedName>
</protein>
<keyword evidence="2" id="KW-1185">Reference proteome</keyword>
<proteinExistence type="predicted"/>
<comment type="caution">
    <text evidence="1">The sequence shown here is derived from an EMBL/GenBank/DDBJ whole genome shotgun (WGS) entry which is preliminary data.</text>
</comment>
<reference evidence="1" key="2">
    <citation type="submission" date="2021-08" db="EMBL/GenBank/DDBJ databases">
        <authorList>
            <person name="Tani A."/>
            <person name="Ola A."/>
            <person name="Ogura Y."/>
            <person name="Katsura K."/>
            <person name="Hayashi T."/>
        </authorList>
    </citation>
    <scope>NUCLEOTIDE SEQUENCE</scope>
    <source>
        <strain evidence="1">JCM 32048</strain>
    </source>
</reference>
<sequence>MVRITRTASGPKHCTIQLGLLAALGSLTALLAGLTLVPEPANSSPAASPVVTTIQVAPQTPPKVTSSSETQRAVRVVYPGPITR</sequence>
<evidence type="ECO:0000313" key="1">
    <source>
        <dbReference type="EMBL" id="GJD65909.1"/>
    </source>
</evidence>
<organism evidence="1 2">
    <name type="scientific">Methylobacterium frigidaeris</name>
    <dbReference type="NCBI Taxonomy" id="2038277"/>
    <lineage>
        <taxon>Bacteria</taxon>
        <taxon>Pseudomonadati</taxon>
        <taxon>Pseudomonadota</taxon>
        <taxon>Alphaproteobacteria</taxon>
        <taxon>Hyphomicrobiales</taxon>
        <taxon>Methylobacteriaceae</taxon>
        <taxon>Methylobacterium</taxon>
    </lineage>
</organism>
<accession>A0AA37HHI5</accession>
<dbReference type="EMBL" id="BPQJ01000050">
    <property type="protein sequence ID" value="GJD65909.1"/>
    <property type="molecule type" value="Genomic_DNA"/>
</dbReference>
<name>A0AA37HHI5_9HYPH</name>
<dbReference type="RefSeq" id="WP_238193233.1">
    <property type="nucleotide sequence ID" value="NZ_BPQJ01000050.1"/>
</dbReference>